<reference evidence="1" key="1">
    <citation type="journal article" date="2014" name="Front. Microbiol.">
        <title>High frequency of phylogenetically diverse reductive dehalogenase-homologous genes in deep subseafloor sedimentary metagenomes.</title>
        <authorList>
            <person name="Kawai M."/>
            <person name="Futagami T."/>
            <person name="Toyoda A."/>
            <person name="Takaki Y."/>
            <person name="Nishi S."/>
            <person name="Hori S."/>
            <person name="Arai W."/>
            <person name="Tsubouchi T."/>
            <person name="Morono Y."/>
            <person name="Uchiyama I."/>
            <person name="Ito T."/>
            <person name="Fujiyama A."/>
            <person name="Inagaki F."/>
            <person name="Takami H."/>
        </authorList>
    </citation>
    <scope>NUCLEOTIDE SEQUENCE</scope>
    <source>
        <strain evidence="1">Expedition CK06-06</strain>
    </source>
</reference>
<dbReference type="EMBL" id="BARS01026266">
    <property type="protein sequence ID" value="GAF99882.1"/>
    <property type="molecule type" value="Genomic_DNA"/>
</dbReference>
<dbReference type="AlphaFoldDB" id="X0UHL3"/>
<sequence>MRPPGWRSPPIVNHTDSWKTRTSGMLHAKRIVVSRGTTETDVVLLRDFR</sequence>
<comment type="caution">
    <text evidence="1">The sequence shown here is derived from an EMBL/GenBank/DDBJ whole genome shotgun (WGS) entry which is preliminary data.</text>
</comment>
<name>X0UHL3_9ZZZZ</name>
<proteinExistence type="predicted"/>
<organism evidence="1">
    <name type="scientific">marine sediment metagenome</name>
    <dbReference type="NCBI Taxonomy" id="412755"/>
    <lineage>
        <taxon>unclassified sequences</taxon>
        <taxon>metagenomes</taxon>
        <taxon>ecological metagenomes</taxon>
    </lineage>
</organism>
<evidence type="ECO:0000313" key="1">
    <source>
        <dbReference type="EMBL" id="GAF99882.1"/>
    </source>
</evidence>
<accession>X0UHL3</accession>
<gene>
    <name evidence="1" type="ORF">S01H1_41412</name>
</gene>
<protein>
    <submittedName>
        <fullName evidence="1">Uncharacterized protein</fullName>
    </submittedName>
</protein>